<accession>A0A1J1IV82</accession>
<protein>
    <submittedName>
        <fullName evidence="1">CLUMA_CG015512, isoform A</fullName>
    </submittedName>
</protein>
<sequence length="84" mass="9519">MKNHALDVQISLDGCKNLTEKNSAAADNFIAPNTCTINIFTHTFTIYFPTQSSYSSTLLNTLQFQTTPEKAYQKTHIMYHKTIT</sequence>
<proteinExistence type="predicted"/>
<evidence type="ECO:0000313" key="2">
    <source>
        <dbReference type="Proteomes" id="UP000183832"/>
    </source>
</evidence>
<reference evidence="1 2" key="1">
    <citation type="submission" date="2015-04" db="EMBL/GenBank/DDBJ databases">
        <authorList>
            <person name="Syromyatnikov M.Y."/>
            <person name="Popov V.N."/>
        </authorList>
    </citation>
    <scope>NUCLEOTIDE SEQUENCE [LARGE SCALE GENOMIC DNA]</scope>
</reference>
<gene>
    <name evidence="1" type="ORF">CLUMA_CG015512</name>
</gene>
<keyword evidence="2" id="KW-1185">Reference proteome</keyword>
<dbReference type="AlphaFoldDB" id="A0A1J1IV82"/>
<name>A0A1J1IV82_9DIPT</name>
<organism evidence="1 2">
    <name type="scientific">Clunio marinus</name>
    <dbReference type="NCBI Taxonomy" id="568069"/>
    <lineage>
        <taxon>Eukaryota</taxon>
        <taxon>Metazoa</taxon>
        <taxon>Ecdysozoa</taxon>
        <taxon>Arthropoda</taxon>
        <taxon>Hexapoda</taxon>
        <taxon>Insecta</taxon>
        <taxon>Pterygota</taxon>
        <taxon>Neoptera</taxon>
        <taxon>Endopterygota</taxon>
        <taxon>Diptera</taxon>
        <taxon>Nematocera</taxon>
        <taxon>Chironomoidea</taxon>
        <taxon>Chironomidae</taxon>
        <taxon>Clunio</taxon>
    </lineage>
</organism>
<dbReference type="Proteomes" id="UP000183832">
    <property type="component" value="Unassembled WGS sequence"/>
</dbReference>
<dbReference type="EMBL" id="CVRI01000057">
    <property type="protein sequence ID" value="CRL02441.1"/>
    <property type="molecule type" value="Genomic_DNA"/>
</dbReference>
<evidence type="ECO:0000313" key="1">
    <source>
        <dbReference type="EMBL" id="CRL02441.1"/>
    </source>
</evidence>